<protein>
    <submittedName>
        <fullName evidence="1">Uncharacterized protein</fullName>
    </submittedName>
</protein>
<proteinExistence type="predicted"/>
<evidence type="ECO:0000313" key="2">
    <source>
        <dbReference type="Proteomes" id="UP000248291"/>
    </source>
</evidence>
<dbReference type="AlphaFoldDB" id="A0AAN4Q783"/>
<comment type="caution">
    <text evidence="1">The sequence shown here is derived from an EMBL/GenBank/DDBJ whole genome shotgun (WGS) entry which is preliminary data.</text>
</comment>
<evidence type="ECO:0000313" key="1">
    <source>
        <dbReference type="EMBL" id="GBH18145.1"/>
    </source>
</evidence>
<sequence length="43" mass="4924">MLKIFLKGSGITDFSAQIFLNVRFRLGTRSVLRRLITKTVNVL</sequence>
<organism evidence="1 2">
    <name type="scientific">Pseudomonas syringae pv. actinidiae</name>
    <dbReference type="NCBI Taxonomy" id="103796"/>
    <lineage>
        <taxon>Bacteria</taxon>
        <taxon>Pseudomonadati</taxon>
        <taxon>Pseudomonadota</taxon>
        <taxon>Gammaproteobacteria</taxon>
        <taxon>Pseudomonadales</taxon>
        <taxon>Pseudomonadaceae</taxon>
        <taxon>Pseudomonas</taxon>
        <taxon>Pseudomonas syringae</taxon>
    </lineage>
</organism>
<name>A0AAN4Q783_PSESF</name>
<dbReference type="EMBL" id="BGKA01000144">
    <property type="protein sequence ID" value="GBH18145.1"/>
    <property type="molecule type" value="Genomic_DNA"/>
</dbReference>
<reference evidence="1 2" key="1">
    <citation type="submission" date="2018-04" db="EMBL/GenBank/DDBJ databases">
        <title>Draft genome sequence of Pseudomonas syringae pv. actinidiae biovar 3 strains isolated from kiwifruit in Kagawa prefecture.</title>
        <authorList>
            <person name="Tabuchi M."/>
            <person name="Saito M."/>
            <person name="Fujiwara S."/>
            <person name="Sasa N."/>
            <person name="Akimitsu K."/>
            <person name="Gomi K."/>
            <person name="Konishi-Sugita S."/>
            <person name="Hamano K."/>
            <person name="Kataoka I."/>
        </authorList>
    </citation>
    <scope>NUCLEOTIDE SEQUENCE [LARGE SCALE GENOMIC DNA]</scope>
    <source>
        <strain evidence="1 2">MAFF212211</strain>
    </source>
</reference>
<accession>A0AAN4Q783</accession>
<gene>
    <name evidence="1" type="ORF">KPSA3_04124</name>
</gene>
<dbReference type="Proteomes" id="UP000248291">
    <property type="component" value="Unassembled WGS sequence"/>
</dbReference>